<name>A0A2G9XBY4_UNCKA</name>
<sequence>MEIKLKHFLLFFGFFVAAKVVFFYLTPAEWGDSYRFIRAGEYLSRFSYPLDEKRLPFFPLILSVAFFIRVDPVWWGRFLVLILSILCLILTFKLGVVFFKNPKAGFMGMLLTAFSPVFFYWTGKIYAEALFATLTLLTFLVFFEYKGKYKNFLLGIFCGLSFMTRFEGFLLLLAVFLGFLAGKKLKEAMPFLGSFILISAPYFIFRFLSSGNFSSSYFLEPSQFPFNLEAVLYFLASLVFLFGFIPFIGFSSIKKIVDKKKVFFHLPIFVFVGLEVMLAFIWQAAIPRLFVPIIPFVALGLVQIVSTAPKISFKDALLYVIMWGLFLFGRFYLRLPFLVIGKGVAIPLFLSVFYVLLLFFRRKSYLYLLVFAGVFSSLFIAYFFKSVYKTVYQASMFVQALEEGKIAYSDESGVTAWYLRGGKGVFYDGDFSNAGEYKWLLDNNIFYIIDTNEHNEGSKLEVFRDENYKNKFEVVRKFKARVGTAETSSTVYKVIK</sequence>
<keyword evidence="1" id="KW-1133">Transmembrane helix</keyword>
<feature type="transmembrane region" description="Helical" evidence="1">
    <location>
        <begin position="104"/>
        <end position="122"/>
    </location>
</feature>
<evidence type="ECO:0000313" key="2">
    <source>
        <dbReference type="EMBL" id="PIP04474.1"/>
    </source>
</evidence>
<feature type="transmembrane region" description="Helical" evidence="1">
    <location>
        <begin position="129"/>
        <end position="146"/>
    </location>
</feature>
<protein>
    <submittedName>
        <fullName evidence="2">Uncharacterized protein</fullName>
    </submittedName>
</protein>
<organism evidence="2 3">
    <name type="scientific">candidate division WWE3 bacterium CG23_combo_of_CG06-09_8_20_14_all_40_14</name>
    <dbReference type="NCBI Taxonomy" id="1975095"/>
    <lineage>
        <taxon>Bacteria</taxon>
        <taxon>Katanobacteria</taxon>
    </lineage>
</organism>
<evidence type="ECO:0000256" key="1">
    <source>
        <dbReference type="SAM" id="Phobius"/>
    </source>
</evidence>
<comment type="caution">
    <text evidence="2">The sequence shown here is derived from an EMBL/GenBank/DDBJ whole genome shotgun (WGS) entry which is preliminary data.</text>
</comment>
<dbReference type="AlphaFoldDB" id="A0A2G9XBY4"/>
<gene>
    <name evidence="2" type="ORF">COX53_02255</name>
</gene>
<keyword evidence="1" id="KW-0472">Membrane</keyword>
<dbReference type="EMBL" id="PCQY01000028">
    <property type="protein sequence ID" value="PIP04474.1"/>
    <property type="molecule type" value="Genomic_DNA"/>
</dbReference>
<feature type="transmembrane region" description="Helical" evidence="1">
    <location>
        <begin position="289"/>
        <end position="309"/>
    </location>
</feature>
<feature type="transmembrane region" description="Helical" evidence="1">
    <location>
        <begin position="7"/>
        <end position="25"/>
    </location>
</feature>
<feature type="transmembrane region" description="Helical" evidence="1">
    <location>
        <begin position="78"/>
        <end position="98"/>
    </location>
</feature>
<feature type="transmembrane region" description="Helical" evidence="1">
    <location>
        <begin position="316"/>
        <end position="333"/>
    </location>
</feature>
<feature type="transmembrane region" description="Helical" evidence="1">
    <location>
        <begin position="262"/>
        <end position="283"/>
    </location>
</feature>
<feature type="transmembrane region" description="Helical" evidence="1">
    <location>
        <begin position="230"/>
        <end position="250"/>
    </location>
</feature>
<dbReference type="Proteomes" id="UP000231388">
    <property type="component" value="Unassembled WGS sequence"/>
</dbReference>
<proteinExistence type="predicted"/>
<feature type="transmembrane region" description="Helical" evidence="1">
    <location>
        <begin position="191"/>
        <end position="210"/>
    </location>
</feature>
<reference evidence="2 3" key="1">
    <citation type="submission" date="2017-09" db="EMBL/GenBank/DDBJ databases">
        <title>Depth-based differentiation of microbial function through sediment-hosted aquifers and enrichment of novel symbionts in the deep terrestrial subsurface.</title>
        <authorList>
            <person name="Probst A.J."/>
            <person name="Ladd B."/>
            <person name="Jarett J.K."/>
            <person name="Geller-Mcgrath D.E."/>
            <person name="Sieber C.M."/>
            <person name="Emerson J.B."/>
            <person name="Anantharaman K."/>
            <person name="Thomas B.C."/>
            <person name="Malmstrom R."/>
            <person name="Stieglmeier M."/>
            <person name="Klingl A."/>
            <person name="Woyke T."/>
            <person name="Ryan C.M."/>
            <person name="Banfield J.F."/>
        </authorList>
    </citation>
    <scope>NUCLEOTIDE SEQUENCE [LARGE SCALE GENOMIC DNA]</scope>
    <source>
        <strain evidence="2">CG23_combo_of_CG06-09_8_20_14_all_40_14</strain>
    </source>
</reference>
<feature type="transmembrane region" description="Helical" evidence="1">
    <location>
        <begin position="365"/>
        <end position="384"/>
    </location>
</feature>
<evidence type="ECO:0000313" key="3">
    <source>
        <dbReference type="Proteomes" id="UP000231388"/>
    </source>
</evidence>
<keyword evidence="1" id="KW-0812">Transmembrane</keyword>
<accession>A0A2G9XBY4</accession>
<feature type="transmembrane region" description="Helical" evidence="1">
    <location>
        <begin position="152"/>
        <end position="179"/>
    </location>
</feature>
<feature type="transmembrane region" description="Helical" evidence="1">
    <location>
        <begin position="339"/>
        <end position="360"/>
    </location>
</feature>